<dbReference type="InterPro" id="IPR019681">
    <property type="entry name" value="DUF2530"/>
</dbReference>
<sequence>MSNWTDGKREAPEPLEGNVVATVIGGTIVWFALFLLQLPFYGWYQERGHDWWIWTCLAGGGLGLIGIWYVRARDAAIRRPAEQSPVEQSPAGEAPAGEAPNPAGPADAPGPADAGKRPAADPLTVDDMTQRVDDDAGEERPGPGEGRAH</sequence>
<protein>
    <submittedName>
        <fullName evidence="4">DUF2530 domain-containing protein</fullName>
    </submittedName>
</protein>
<dbReference type="AlphaFoldDB" id="A0A5P0YNZ1"/>
<evidence type="ECO:0000313" key="4">
    <source>
        <dbReference type="EMBL" id="MQS01991.1"/>
    </source>
</evidence>
<name>A0A5P0YNZ1_9ACTN</name>
<evidence type="ECO:0000313" key="5">
    <source>
        <dbReference type="Proteomes" id="UP000320857"/>
    </source>
</evidence>
<feature type="transmembrane region" description="Helical" evidence="2">
    <location>
        <begin position="20"/>
        <end position="39"/>
    </location>
</feature>
<keyword evidence="2" id="KW-0472">Membrane</keyword>
<keyword evidence="5" id="KW-1185">Reference proteome</keyword>
<dbReference type="EMBL" id="VJYK02000066">
    <property type="protein sequence ID" value="MQS01991.1"/>
    <property type="molecule type" value="Genomic_DNA"/>
</dbReference>
<reference evidence="3" key="3">
    <citation type="journal article" name="Syst. Appl. Microbiol.">
        <title>Streptomyces alkaliterrae sp. nov., isolated from an alkaline soil, and emended descriptions of Streptomyces alkaliphilus, Streptomyces calidiresistens and Streptomyces durbertensis.</title>
        <authorList>
            <person name="Swiecimska M."/>
            <person name="Golinska P."/>
            <person name="Nouioui I."/>
            <person name="Wypij M."/>
            <person name="Rai M."/>
            <person name="Sangal V."/>
            <person name="Goodfellow M."/>
        </authorList>
    </citation>
    <scope>NUCLEOTIDE SEQUENCE</scope>
    <source>
        <strain evidence="3">OF8</strain>
    </source>
</reference>
<feature type="transmembrane region" description="Helical" evidence="2">
    <location>
        <begin position="51"/>
        <end position="70"/>
    </location>
</feature>
<dbReference type="Proteomes" id="UP000517765">
    <property type="component" value="Unassembled WGS sequence"/>
</dbReference>
<accession>A0A5P0YNZ1</accession>
<dbReference type="Pfam" id="PF10745">
    <property type="entry name" value="DUF2530"/>
    <property type="match status" value="1"/>
</dbReference>
<gene>
    <name evidence="4" type="ORF">FNX44_008920</name>
    <name evidence="3" type="ORF">H3147_15880</name>
</gene>
<reference evidence="4 5" key="1">
    <citation type="submission" date="2019-10" db="EMBL/GenBank/DDBJ databases">
        <title>Streptomyces sp. nov., a novel actinobacterium isolated from alkaline environment.</title>
        <authorList>
            <person name="Golinska P."/>
        </authorList>
    </citation>
    <scope>NUCLEOTIDE SEQUENCE [LARGE SCALE GENOMIC DNA]</scope>
    <source>
        <strain evidence="4 5">OF1</strain>
    </source>
</reference>
<keyword evidence="2" id="KW-0812">Transmembrane</keyword>
<comment type="caution">
    <text evidence="4">The sequence shown here is derived from an EMBL/GenBank/DDBJ whole genome shotgun (WGS) entry which is preliminary data.</text>
</comment>
<evidence type="ECO:0000256" key="2">
    <source>
        <dbReference type="SAM" id="Phobius"/>
    </source>
</evidence>
<feature type="compositionally biased region" description="Low complexity" evidence="1">
    <location>
        <begin position="90"/>
        <end position="113"/>
    </location>
</feature>
<keyword evidence="2" id="KW-1133">Transmembrane helix</keyword>
<evidence type="ECO:0000313" key="6">
    <source>
        <dbReference type="Proteomes" id="UP000517765"/>
    </source>
</evidence>
<evidence type="ECO:0000256" key="1">
    <source>
        <dbReference type="SAM" id="MobiDB-lite"/>
    </source>
</evidence>
<dbReference type="EMBL" id="JABJXA010000090">
    <property type="protein sequence ID" value="MBB1260302.1"/>
    <property type="molecule type" value="Genomic_DNA"/>
</dbReference>
<dbReference type="Proteomes" id="UP000320857">
    <property type="component" value="Unassembled WGS sequence"/>
</dbReference>
<proteinExistence type="predicted"/>
<organism evidence="4 5">
    <name type="scientific">Streptomyces alkaliterrae</name>
    <dbReference type="NCBI Taxonomy" id="2213162"/>
    <lineage>
        <taxon>Bacteria</taxon>
        <taxon>Bacillati</taxon>
        <taxon>Actinomycetota</taxon>
        <taxon>Actinomycetes</taxon>
        <taxon>Kitasatosporales</taxon>
        <taxon>Streptomycetaceae</taxon>
        <taxon>Streptomyces</taxon>
    </lineage>
</organism>
<dbReference type="OrthoDB" id="5149277at2"/>
<reference evidence="6" key="2">
    <citation type="submission" date="2020-05" db="EMBL/GenBank/DDBJ databases">
        <title>Classification of alakaliphilic streptomycetes isolated from an alkaline soil next to Lonar Crater, India and a proposal for the recognition of Streptomyces alkaliterrae sp. nov.</title>
        <authorList>
            <person name="Golinska P."/>
        </authorList>
    </citation>
    <scope>NUCLEOTIDE SEQUENCE [LARGE SCALE GENOMIC DNA]</scope>
    <source>
        <strain evidence="6">OF8</strain>
    </source>
</reference>
<feature type="compositionally biased region" description="Basic and acidic residues" evidence="1">
    <location>
        <begin position="128"/>
        <end position="149"/>
    </location>
</feature>
<feature type="region of interest" description="Disordered" evidence="1">
    <location>
        <begin position="79"/>
        <end position="149"/>
    </location>
</feature>
<evidence type="ECO:0000313" key="3">
    <source>
        <dbReference type="EMBL" id="MBB1260302.1"/>
    </source>
</evidence>